<protein>
    <recommendedName>
        <fullName evidence="2">D-arabinono-1,4-lactone oxidase</fullName>
        <ecNumber evidence="2">1.1.3.37</ecNumber>
    </recommendedName>
    <alternativeName>
        <fullName evidence="4">L-galactono-gamma-lactone oxidase</fullName>
    </alternativeName>
</protein>
<dbReference type="InterPro" id="IPR007173">
    <property type="entry name" value="ALO_C"/>
</dbReference>
<dbReference type="EC" id="1.1.3.37" evidence="2"/>
<dbReference type="OrthoDB" id="371463at2759"/>
<dbReference type="Pfam" id="PF01565">
    <property type="entry name" value="FAD_binding_4"/>
    <property type="match status" value="1"/>
</dbReference>
<dbReference type="Gene3D" id="3.30.465.10">
    <property type="match status" value="1"/>
</dbReference>
<dbReference type="InterPro" id="IPR006094">
    <property type="entry name" value="Oxid_FAD_bind_N"/>
</dbReference>
<proteinExistence type="predicted"/>
<name>A0A8H5XWV0_9HYPO</name>
<comment type="pathway">
    <text evidence="1">Cofactor biosynthesis; D-erythroascorbate biosynthesis; dehydro-D-arabinono-1,4-lactone from D-arabinose: step 2/2.</text>
</comment>
<dbReference type="GO" id="GO:0003885">
    <property type="term" value="F:D-arabinono-1,4-lactone oxidase activity"/>
    <property type="evidence" value="ECO:0007669"/>
    <property type="project" value="UniProtKB-EC"/>
</dbReference>
<dbReference type="InterPro" id="IPR016169">
    <property type="entry name" value="FAD-bd_PCMH_sub2"/>
</dbReference>
<dbReference type="AlphaFoldDB" id="A0A8H5XWV0"/>
<evidence type="ECO:0000259" key="5">
    <source>
        <dbReference type="PROSITE" id="PS51387"/>
    </source>
</evidence>
<evidence type="ECO:0000256" key="4">
    <source>
        <dbReference type="ARBA" id="ARBA00033418"/>
    </source>
</evidence>
<dbReference type="EMBL" id="JAAOAN010000700">
    <property type="protein sequence ID" value="KAF5700986.1"/>
    <property type="molecule type" value="Genomic_DNA"/>
</dbReference>
<accession>A0A8H5XWV0</accession>
<dbReference type="InterPro" id="IPR016166">
    <property type="entry name" value="FAD-bd_PCMH"/>
</dbReference>
<dbReference type="GO" id="GO:0016020">
    <property type="term" value="C:membrane"/>
    <property type="evidence" value="ECO:0007669"/>
    <property type="project" value="InterPro"/>
</dbReference>
<dbReference type="GO" id="GO:0071949">
    <property type="term" value="F:FAD binding"/>
    <property type="evidence" value="ECO:0007669"/>
    <property type="project" value="InterPro"/>
</dbReference>
<keyword evidence="3" id="KW-0560">Oxidoreductase</keyword>
<dbReference type="InterPro" id="IPR036318">
    <property type="entry name" value="FAD-bd_PCMH-like_sf"/>
</dbReference>
<dbReference type="Pfam" id="PF04030">
    <property type="entry name" value="ALO"/>
    <property type="match status" value="1"/>
</dbReference>
<dbReference type="PROSITE" id="PS51387">
    <property type="entry name" value="FAD_PCMH"/>
    <property type="match status" value="1"/>
</dbReference>
<dbReference type="Proteomes" id="UP000544331">
    <property type="component" value="Unassembled WGS sequence"/>
</dbReference>
<organism evidence="6 7">
    <name type="scientific">Fusarium mundagurra</name>
    <dbReference type="NCBI Taxonomy" id="1567541"/>
    <lineage>
        <taxon>Eukaryota</taxon>
        <taxon>Fungi</taxon>
        <taxon>Dikarya</taxon>
        <taxon>Ascomycota</taxon>
        <taxon>Pezizomycotina</taxon>
        <taxon>Sordariomycetes</taxon>
        <taxon>Hypocreomycetidae</taxon>
        <taxon>Hypocreales</taxon>
        <taxon>Nectriaceae</taxon>
        <taxon>Fusarium</taxon>
        <taxon>Fusarium fujikuroi species complex</taxon>
    </lineage>
</organism>
<feature type="domain" description="FAD-binding PCMH-type" evidence="5">
    <location>
        <begin position="12"/>
        <end position="184"/>
    </location>
</feature>
<comment type="caution">
    <text evidence="6">The sequence shown here is derived from an EMBL/GenBank/DDBJ whole genome shotgun (WGS) entry which is preliminary data.</text>
</comment>
<reference evidence="6 7" key="1">
    <citation type="submission" date="2020-05" db="EMBL/GenBank/DDBJ databases">
        <title>Identification and distribution of gene clusters putatively required for synthesis of sphingolipid metabolism inhibitors in phylogenetically diverse species of the filamentous fungus Fusarium.</title>
        <authorList>
            <person name="Kim H.-S."/>
            <person name="Busman M."/>
            <person name="Brown D.W."/>
            <person name="Divon H."/>
            <person name="Uhlig S."/>
            <person name="Proctor R.H."/>
        </authorList>
    </citation>
    <scope>NUCLEOTIDE SEQUENCE [LARGE SCALE GENOMIC DNA]</scope>
    <source>
        <strain evidence="6 7">NRRL 66235</strain>
    </source>
</reference>
<dbReference type="InterPro" id="IPR016167">
    <property type="entry name" value="FAD-bd_PCMH_sub1"/>
</dbReference>
<dbReference type="UniPathway" id="UPA00771">
    <property type="reaction ID" value="UER00766"/>
</dbReference>
<evidence type="ECO:0000256" key="2">
    <source>
        <dbReference type="ARBA" id="ARBA00013136"/>
    </source>
</evidence>
<evidence type="ECO:0000313" key="6">
    <source>
        <dbReference type="EMBL" id="KAF5700986.1"/>
    </source>
</evidence>
<dbReference type="PANTHER" id="PTHR43762">
    <property type="entry name" value="L-GULONOLACTONE OXIDASE"/>
    <property type="match status" value="1"/>
</dbReference>
<evidence type="ECO:0000256" key="3">
    <source>
        <dbReference type="ARBA" id="ARBA00023002"/>
    </source>
</evidence>
<evidence type="ECO:0000256" key="1">
    <source>
        <dbReference type="ARBA" id="ARBA00005083"/>
    </source>
</evidence>
<dbReference type="Gene3D" id="3.30.43.10">
    <property type="entry name" value="Uridine Diphospho-n-acetylenolpyruvylglucosamine Reductase, domain 2"/>
    <property type="match status" value="1"/>
</dbReference>
<dbReference type="InterPro" id="IPR010031">
    <property type="entry name" value="FAD_lactone_oxidase-like"/>
</dbReference>
<dbReference type="SUPFAM" id="SSF56176">
    <property type="entry name" value="FAD-binding/transporter-associated domain-like"/>
    <property type="match status" value="1"/>
</dbReference>
<dbReference type="PANTHER" id="PTHR43762:SF1">
    <property type="entry name" value="D-ARABINONO-1,4-LACTONE OXIDASE"/>
    <property type="match status" value="1"/>
</dbReference>
<gene>
    <name evidence="6" type="ORF">FMUND_14094</name>
</gene>
<keyword evidence="7" id="KW-1185">Reference proteome</keyword>
<sequence>MPLLTNWNDEIRFEVADDHFERPTQVEDVQAIVRRAHEQNQQVTVIGAMHSTTECIVGSGIVISMENMTRVLSVNREGLTVTVEGGVTLRQLCAHLKELGLQPPVVLEYGNFQIGAISGTHANDTAIRRSAQFSSFVLGVKLVTPTGEIMEISESRNAEYLPAIRSHFGMLGVVCEVTVRVFKTQPLHVSFQVSQIDTFIDNFAIELQALKGPNDQVFGMLFPTTGKLVWQCRNFLDPTIPRPDSPTAWLDPIESKNIILFGDLFLPLVKAVTALRPSIAMAKLINNAMVDLPLKIIPHSRYTIDPCDRAVIYAEDNPNFDFYDWVFPEAQWCEMVQAFLQLSRRFQQQHGFILPLPALIYFIEQDQASLLSRSRSANMMAIDPLFPDPKDPKWKEFRLAFNEIAMTHGGIPHINKTRDGAINHFAQAHDPDSIRQFLQIRQQLDPNNLFLNNFFRAMFAGLPLKRAKEQAGVGQGVV</sequence>
<dbReference type="PIRSF" id="PIRSF000136">
    <property type="entry name" value="LGO_GLO"/>
    <property type="match status" value="1"/>
</dbReference>
<evidence type="ECO:0000313" key="7">
    <source>
        <dbReference type="Proteomes" id="UP000544331"/>
    </source>
</evidence>